<evidence type="ECO:0000313" key="4">
    <source>
        <dbReference type="Proteomes" id="UP000003136"/>
    </source>
</evidence>
<dbReference type="AlphaFoldDB" id="B7AQY3"/>
<keyword evidence="2" id="KW-1133">Transmembrane helix</keyword>
<evidence type="ECO:0000313" key="3">
    <source>
        <dbReference type="EMBL" id="EEC58105.1"/>
    </source>
</evidence>
<feature type="transmembrane region" description="Helical" evidence="2">
    <location>
        <begin position="91"/>
        <end position="112"/>
    </location>
</feature>
<reference evidence="3 4" key="2">
    <citation type="submission" date="2008-11" db="EMBL/GenBank/DDBJ databases">
        <authorList>
            <person name="Fulton L."/>
            <person name="Clifton S."/>
            <person name="Fulton B."/>
            <person name="Xu J."/>
            <person name="Minx P."/>
            <person name="Pepin K.H."/>
            <person name="Johnson M."/>
            <person name="Bhonagiri V."/>
            <person name="Nash W.E."/>
            <person name="Mardis E.R."/>
            <person name="Wilson R.K."/>
        </authorList>
    </citation>
    <scope>NUCLEOTIDE SEQUENCE [LARGE SCALE GENOMIC DNA]</scope>
    <source>
        <strain evidence="3 4">ATCC 43243</strain>
    </source>
</reference>
<gene>
    <name evidence="3" type="ORF">BACPEC_01092</name>
</gene>
<organism evidence="3 4">
    <name type="scientific">[Bacteroides] pectinophilus ATCC 43243</name>
    <dbReference type="NCBI Taxonomy" id="483218"/>
    <lineage>
        <taxon>Bacteria</taxon>
        <taxon>Bacillati</taxon>
        <taxon>Bacillota</taxon>
        <taxon>Clostridia</taxon>
        <taxon>Eubacteriales</taxon>
    </lineage>
</organism>
<accession>B7AQY3</accession>
<dbReference type="eggNOG" id="ENOG5032ZSK">
    <property type="taxonomic scope" value="Bacteria"/>
</dbReference>
<evidence type="ECO:0000256" key="1">
    <source>
        <dbReference type="SAM" id="MobiDB-lite"/>
    </source>
</evidence>
<dbReference type="STRING" id="483218.BACPEC_01092"/>
<reference evidence="3 4" key="1">
    <citation type="submission" date="2008-11" db="EMBL/GenBank/DDBJ databases">
        <title>Draft genome sequence of Bacteroides pectinophilus (ATCC 43243).</title>
        <authorList>
            <person name="Sudarsanam P."/>
            <person name="Ley R."/>
            <person name="Guruge J."/>
            <person name="Turnbaugh P.J."/>
            <person name="Mahowald M."/>
            <person name="Liep D."/>
            <person name="Gordon J."/>
        </authorList>
    </citation>
    <scope>NUCLEOTIDE SEQUENCE [LARGE SCALE GENOMIC DNA]</scope>
    <source>
        <strain evidence="3 4">ATCC 43243</strain>
    </source>
</reference>
<name>B7AQY3_9FIRM</name>
<comment type="caution">
    <text evidence="3">The sequence shown here is derived from an EMBL/GenBank/DDBJ whole genome shotgun (WGS) entry which is preliminary data.</text>
</comment>
<protein>
    <recommendedName>
        <fullName evidence="5">DUF5050 domain-containing protein</fullName>
    </recommendedName>
</protein>
<keyword evidence="4" id="KW-1185">Reference proteome</keyword>
<evidence type="ECO:0008006" key="5">
    <source>
        <dbReference type="Google" id="ProtNLM"/>
    </source>
</evidence>
<sequence length="567" mass="62180">MICPKCGNEFEGTTCPKCNSPAILVNASDYERRRREWEEREKQKNSEEQKKQKNRDDVRRVAKKIADTDYSQLVSSNAGRAAGFASRNRRILAMAGAVIAAAIVIIVLINAVTASGKNIFYVSDGSSIYKGMDKNNIICSTDDVIFNYDRSCAYSYNIVGDIDRQAITGTMVSSNGRYYAAVMYTENNGGNNESAAVDGNDDAGYIGESNSTAVNGNAISTGTYTLICWKKNGGYVSVKSSTDKKTIAMVTDDGMLVYTDTHYLNEGAVGAEILGCYYIDEQKNLTLSSDMDEYAVAADNVIWTDSDGTLYRTKYKDGTAVRIARNVKKIYTRQKTYMYANVNGMIQTESAFVYVTQDGEYIYLDLSDKKNPDGIYLFTSASQTDSLVYIAKSGCAYTAGGGRLSRITGITDETVSDQPDDNIRKTETVSELASSSVYYSSDADCLYYVNKSDELVLIKNAGKAADISVSGVTVTSGITKSGIQYTAYGNDGFWYISQSSLCYCDGSSKQIKLKDDVKQGAVIYCMEYKNRIYCLHDGTLSRISTGGNVQMETGGIADIWTGRIRTR</sequence>
<dbReference type="HOGENOM" id="CLU_489791_0_0_9"/>
<keyword evidence="2" id="KW-0472">Membrane</keyword>
<dbReference type="EMBL" id="ABVQ01000035">
    <property type="protein sequence ID" value="EEC58105.1"/>
    <property type="molecule type" value="Genomic_DNA"/>
</dbReference>
<evidence type="ECO:0000256" key="2">
    <source>
        <dbReference type="SAM" id="Phobius"/>
    </source>
</evidence>
<proteinExistence type="predicted"/>
<feature type="region of interest" description="Disordered" evidence="1">
    <location>
        <begin position="34"/>
        <end position="58"/>
    </location>
</feature>
<dbReference type="Proteomes" id="UP000003136">
    <property type="component" value="Unassembled WGS sequence"/>
</dbReference>
<keyword evidence="2" id="KW-0812">Transmembrane</keyword>